<feature type="transmembrane region" description="Helical" evidence="12">
    <location>
        <begin position="224"/>
        <end position="246"/>
    </location>
</feature>
<feature type="transmembrane region" description="Helical" evidence="12">
    <location>
        <begin position="395"/>
        <end position="415"/>
    </location>
</feature>
<proteinExistence type="inferred from homology"/>
<dbReference type="AlphaFoldDB" id="A0A1W0WLD4"/>
<keyword evidence="6 12" id="KW-0472">Membrane</keyword>
<evidence type="ECO:0000256" key="8">
    <source>
        <dbReference type="ARBA" id="ARBA00038269"/>
    </source>
</evidence>
<evidence type="ECO:0000313" key="14">
    <source>
        <dbReference type="Proteomes" id="UP000192578"/>
    </source>
</evidence>
<evidence type="ECO:0000313" key="13">
    <source>
        <dbReference type="EMBL" id="OQV15982.1"/>
    </source>
</evidence>
<evidence type="ECO:0000256" key="11">
    <source>
        <dbReference type="ARBA" id="ARBA00047978"/>
    </source>
</evidence>
<name>A0A1W0WLD4_HYPEX</name>
<dbReference type="InterPro" id="IPR049941">
    <property type="entry name" value="LPLAT_7/PORCN-like"/>
</dbReference>
<keyword evidence="5 12" id="KW-1133">Transmembrane helix</keyword>
<dbReference type="GO" id="GO:1990698">
    <property type="term" value="F:palmitoleoyltransferase activity"/>
    <property type="evidence" value="ECO:0007669"/>
    <property type="project" value="UniProtKB-EC"/>
</dbReference>
<keyword evidence="3" id="KW-0879">Wnt signaling pathway</keyword>
<feature type="transmembrane region" description="Helical" evidence="12">
    <location>
        <begin position="127"/>
        <end position="146"/>
    </location>
</feature>
<dbReference type="GO" id="GO:0005783">
    <property type="term" value="C:endoplasmic reticulum"/>
    <property type="evidence" value="ECO:0007669"/>
    <property type="project" value="TreeGrafter"/>
</dbReference>
<evidence type="ECO:0000256" key="10">
    <source>
        <dbReference type="ARBA" id="ARBA00040371"/>
    </source>
</evidence>
<accession>A0A1W0WLD4</accession>
<evidence type="ECO:0000256" key="5">
    <source>
        <dbReference type="ARBA" id="ARBA00022989"/>
    </source>
</evidence>
<keyword evidence="14" id="KW-1185">Reference proteome</keyword>
<dbReference type="PANTHER" id="PTHR13906:SF12">
    <property type="entry name" value="PROTEIN-SERINE O-PALMITOLEOYLTRANSFERASE PORCUPINE"/>
    <property type="match status" value="1"/>
</dbReference>
<dbReference type="GO" id="GO:0061355">
    <property type="term" value="P:Wnt protein secretion"/>
    <property type="evidence" value="ECO:0007669"/>
    <property type="project" value="TreeGrafter"/>
</dbReference>
<dbReference type="EMBL" id="MTYJ01000080">
    <property type="protein sequence ID" value="OQV15982.1"/>
    <property type="molecule type" value="Genomic_DNA"/>
</dbReference>
<evidence type="ECO:0000256" key="3">
    <source>
        <dbReference type="ARBA" id="ARBA00022687"/>
    </source>
</evidence>
<dbReference type="PANTHER" id="PTHR13906">
    <property type="entry name" value="PORCUPINE"/>
    <property type="match status" value="1"/>
</dbReference>
<feature type="transmembrane region" description="Helical" evidence="12">
    <location>
        <begin position="181"/>
        <end position="199"/>
    </location>
</feature>
<evidence type="ECO:0000256" key="6">
    <source>
        <dbReference type="ARBA" id="ARBA00023136"/>
    </source>
</evidence>
<evidence type="ECO:0000256" key="1">
    <source>
        <dbReference type="ARBA" id="ARBA00004141"/>
    </source>
</evidence>
<feature type="transmembrane region" description="Helical" evidence="12">
    <location>
        <begin position="319"/>
        <end position="340"/>
    </location>
</feature>
<evidence type="ECO:0000256" key="4">
    <source>
        <dbReference type="ARBA" id="ARBA00022692"/>
    </source>
</evidence>
<gene>
    <name evidence="13" type="ORF">BV898_09903</name>
</gene>
<sequence length="460" mass="51467">MEFPMYEDYADETAELDYSDYSEPSDHLGGVAYSLQDVWNDCCLPSLEIFKTLYPIFAACFGVYLLRILFQCINRPVWLHFGAAAAGIFTAHHIQGDRFWILTASGIAGWLLLRITRTSAARNFTGVLVAVSSVLYILSLETFFLHPATANALRGSQMIFLMKLISLAFSESVVDLNFAEYSGFIFFPGTVIFGPWIPLDIYRRWSSANGIPTLSTVVRMLKQFGIALAASAACLLVSNCLLDWLIGGFHGRWIQAFRVAASFRFSHYFVGYVSEATLAATGVPYTSVTKPWKIELPRSLVEVVAYWSIPMRNWLREFVFLKARLVFSVSVALILTYSASSLLHGVNFQLSAVLLTLAVGTYVENELRRKLAVAFDACIEARACRNCSHRHTSGHVFVVLANLAFGGLAMFHLAYLGDMFDSSASAEKGYNYQHTLTKWSQLDFAGHYTIAVTFLFQWLI</sequence>
<comment type="catalytic activity">
    <reaction evidence="11">
        <text>[Wnt protein]-L-serine + (9Z)-hexadecenoyl-CoA = [Wnt protein]-O-(9Z)-hexadecenoyl-L-serine + CoA</text>
        <dbReference type="Rhea" id="RHEA:45336"/>
        <dbReference type="Rhea" id="RHEA-COMP:11170"/>
        <dbReference type="Rhea" id="RHEA-COMP:11171"/>
        <dbReference type="ChEBI" id="CHEBI:29999"/>
        <dbReference type="ChEBI" id="CHEBI:57287"/>
        <dbReference type="ChEBI" id="CHEBI:61540"/>
        <dbReference type="ChEBI" id="CHEBI:85189"/>
        <dbReference type="EC" id="2.3.1.250"/>
    </reaction>
</comment>
<feature type="transmembrane region" description="Helical" evidence="12">
    <location>
        <begin position="346"/>
        <end position="363"/>
    </location>
</feature>
<keyword evidence="2" id="KW-0808">Transferase</keyword>
<dbReference type="OrthoDB" id="5968863at2759"/>
<keyword evidence="4 12" id="KW-0812">Transmembrane</keyword>
<evidence type="ECO:0000256" key="2">
    <source>
        <dbReference type="ARBA" id="ARBA00022679"/>
    </source>
</evidence>
<dbReference type="GO" id="GO:0016055">
    <property type="term" value="P:Wnt signaling pathway"/>
    <property type="evidence" value="ECO:0007669"/>
    <property type="project" value="UniProtKB-KW"/>
</dbReference>
<feature type="transmembrane region" description="Helical" evidence="12">
    <location>
        <begin position="99"/>
        <end position="115"/>
    </location>
</feature>
<dbReference type="GO" id="GO:0017147">
    <property type="term" value="F:Wnt-protein binding"/>
    <property type="evidence" value="ECO:0007669"/>
    <property type="project" value="TreeGrafter"/>
</dbReference>
<dbReference type="EC" id="2.3.1.250" evidence="9"/>
<comment type="subcellular location">
    <subcellularLocation>
        <location evidence="1">Membrane</location>
        <topology evidence="1">Multi-pass membrane protein</topology>
    </subcellularLocation>
</comment>
<reference evidence="14" key="1">
    <citation type="submission" date="2017-01" db="EMBL/GenBank/DDBJ databases">
        <title>Comparative genomics of anhydrobiosis in the tardigrade Hypsibius dujardini.</title>
        <authorList>
            <person name="Yoshida Y."/>
            <person name="Koutsovoulos G."/>
            <person name="Laetsch D."/>
            <person name="Stevens L."/>
            <person name="Kumar S."/>
            <person name="Horikawa D."/>
            <person name="Ishino K."/>
            <person name="Komine S."/>
            <person name="Tomita M."/>
            <person name="Blaxter M."/>
            <person name="Arakawa K."/>
        </authorList>
    </citation>
    <scope>NUCLEOTIDE SEQUENCE [LARGE SCALE GENOMIC DNA]</scope>
    <source>
        <strain evidence="14">Z151</strain>
    </source>
</reference>
<dbReference type="GO" id="GO:0030258">
    <property type="term" value="P:lipid modification"/>
    <property type="evidence" value="ECO:0007669"/>
    <property type="project" value="TreeGrafter"/>
</dbReference>
<dbReference type="Proteomes" id="UP000192578">
    <property type="component" value="Unassembled WGS sequence"/>
</dbReference>
<feature type="transmembrane region" description="Helical" evidence="12">
    <location>
        <begin position="53"/>
        <end position="70"/>
    </location>
</feature>
<comment type="similarity">
    <text evidence="8">Belongs to the membrane-bound acyltransferase family. Porcupine subfamily.</text>
</comment>
<evidence type="ECO:0000256" key="9">
    <source>
        <dbReference type="ARBA" id="ARBA00038867"/>
    </source>
</evidence>
<organism evidence="13 14">
    <name type="scientific">Hypsibius exemplaris</name>
    <name type="common">Freshwater tardigrade</name>
    <dbReference type="NCBI Taxonomy" id="2072580"/>
    <lineage>
        <taxon>Eukaryota</taxon>
        <taxon>Metazoa</taxon>
        <taxon>Ecdysozoa</taxon>
        <taxon>Tardigrada</taxon>
        <taxon>Eutardigrada</taxon>
        <taxon>Parachela</taxon>
        <taxon>Hypsibioidea</taxon>
        <taxon>Hypsibiidae</taxon>
        <taxon>Hypsibius</taxon>
    </lineage>
</organism>
<dbReference type="InterPro" id="IPR004299">
    <property type="entry name" value="MBOAT_fam"/>
</dbReference>
<dbReference type="GO" id="GO:0016020">
    <property type="term" value="C:membrane"/>
    <property type="evidence" value="ECO:0007669"/>
    <property type="project" value="UniProtKB-SubCell"/>
</dbReference>
<evidence type="ECO:0000256" key="7">
    <source>
        <dbReference type="ARBA" id="ARBA00023315"/>
    </source>
</evidence>
<feature type="transmembrane region" description="Helical" evidence="12">
    <location>
        <begin position="77"/>
        <end position="93"/>
    </location>
</feature>
<dbReference type="Pfam" id="PF03062">
    <property type="entry name" value="MBOAT"/>
    <property type="match status" value="1"/>
</dbReference>
<protein>
    <recommendedName>
        <fullName evidence="10">Protein-serine O-palmitoleoyltransferase porcupine</fullName>
        <ecNumber evidence="9">2.3.1.250</ecNumber>
    </recommendedName>
</protein>
<keyword evidence="7" id="KW-0012">Acyltransferase</keyword>
<comment type="caution">
    <text evidence="13">The sequence shown here is derived from an EMBL/GenBank/DDBJ whole genome shotgun (WGS) entry which is preliminary data.</text>
</comment>
<evidence type="ECO:0000256" key="12">
    <source>
        <dbReference type="SAM" id="Phobius"/>
    </source>
</evidence>